<dbReference type="PROSITE" id="PS50059">
    <property type="entry name" value="FKBP_PPIASE"/>
    <property type="match status" value="1"/>
</dbReference>
<dbReference type="EMBL" id="CP021781">
    <property type="protein sequence ID" value="AXA34037.1"/>
    <property type="molecule type" value="Genomic_DNA"/>
</dbReference>
<organism evidence="9 11">
    <name type="scientific">Francisella adeliensis</name>
    <dbReference type="NCBI Taxonomy" id="2007306"/>
    <lineage>
        <taxon>Bacteria</taxon>
        <taxon>Pseudomonadati</taxon>
        <taxon>Pseudomonadota</taxon>
        <taxon>Gammaproteobacteria</taxon>
        <taxon>Thiotrichales</taxon>
        <taxon>Francisellaceae</taxon>
        <taxon>Francisella</taxon>
    </lineage>
</organism>
<evidence type="ECO:0000313" key="9">
    <source>
        <dbReference type="EMBL" id="AXA34037.1"/>
    </source>
</evidence>
<dbReference type="PANTHER" id="PTHR43811:SF19">
    <property type="entry name" value="39 KDA FK506-BINDING NUCLEAR PROTEIN"/>
    <property type="match status" value="1"/>
</dbReference>
<dbReference type="RefSeq" id="WP_112870213.1">
    <property type="nucleotide sequence ID" value="NZ_CP021781.1"/>
</dbReference>
<dbReference type="SUPFAM" id="SSF54534">
    <property type="entry name" value="FKBP-like"/>
    <property type="match status" value="1"/>
</dbReference>
<reference evidence="10 12" key="2">
    <citation type="submission" date="2019-08" db="EMBL/GenBank/DDBJ databases">
        <title>Complete genome sequences of Francisella adeliensis (FSC1325 and FSC1326).</title>
        <authorList>
            <person name="Ohrman C."/>
            <person name="Uneklint I."/>
            <person name="Vallesi A."/>
            <person name="Karlsson L."/>
            <person name="Sjodin A."/>
        </authorList>
    </citation>
    <scope>NUCLEOTIDE SEQUENCE [LARGE SCALE GENOMIC DNA]</scope>
    <source>
        <strain evidence="10 12">FSC1325</strain>
    </source>
</reference>
<evidence type="ECO:0000313" key="11">
    <source>
        <dbReference type="Proteomes" id="UP000251120"/>
    </source>
</evidence>
<dbReference type="KEGG" id="fad:CDH04_06265"/>
<dbReference type="InterPro" id="IPR000774">
    <property type="entry name" value="PPIase_FKBP_N"/>
</dbReference>
<comment type="catalytic activity">
    <reaction evidence="1 5 6">
        <text>[protein]-peptidylproline (omega=180) = [protein]-peptidylproline (omega=0)</text>
        <dbReference type="Rhea" id="RHEA:16237"/>
        <dbReference type="Rhea" id="RHEA-COMP:10747"/>
        <dbReference type="Rhea" id="RHEA-COMP:10748"/>
        <dbReference type="ChEBI" id="CHEBI:83833"/>
        <dbReference type="ChEBI" id="CHEBI:83834"/>
        <dbReference type="EC" id="5.2.1.8"/>
    </reaction>
</comment>
<dbReference type="InterPro" id="IPR001179">
    <property type="entry name" value="PPIase_FKBP_dom"/>
</dbReference>
<comment type="similarity">
    <text evidence="2 6">Belongs to the FKBP-type PPIase family.</text>
</comment>
<dbReference type="Pfam" id="PF00254">
    <property type="entry name" value="FKBP_C"/>
    <property type="match status" value="1"/>
</dbReference>
<feature type="chain" id="PRO_5016295821" description="Peptidyl-prolyl cis-trans isomerase" evidence="7">
    <location>
        <begin position="21"/>
        <end position="279"/>
    </location>
</feature>
<keyword evidence="3 5" id="KW-0697">Rotamase</keyword>
<protein>
    <recommendedName>
        <fullName evidence="6">Peptidyl-prolyl cis-trans isomerase</fullName>
        <ecNumber evidence="6">5.2.1.8</ecNumber>
    </recommendedName>
</protein>
<dbReference type="PANTHER" id="PTHR43811">
    <property type="entry name" value="FKBP-TYPE PEPTIDYL-PROLYL CIS-TRANS ISOMERASE FKPA"/>
    <property type="match status" value="1"/>
</dbReference>
<gene>
    <name evidence="9" type="ORF">CDH04_06265</name>
    <name evidence="10" type="ORF">FZC43_06265</name>
</gene>
<dbReference type="GO" id="GO:0003755">
    <property type="term" value="F:peptidyl-prolyl cis-trans isomerase activity"/>
    <property type="evidence" value="ECO:0007669"/>
    <property type="project" value="UniProtKB-UniRule"/>
</dbReference>
<evidence type="ECO:0000256" key="2">
    <source>
        <dbReference type="ARBA" id="ARBA00006577"/>
    </source>
</evidence>
<evidence type="ECO:0000256" key="7">
    <source>
        <dbReference type="SAM" id="SignalP"/>
    </source>
</evidence>
<dbReference type="Pfam" id="PF01346">
    <property type="entry name" value="FKBP_N"/>
    <property type="match status" value="1"/>
</dbReference>
<dbReference type="Gene3D" id="3.10.50.40">
    <property type="match status" value="1"/>
</dbReference>
<accession>A0A2Z4XYS5</accession>
<dbReference type="Gene3D" id="1.10.287.460">
    <property type="entry name" value="Peptidyl-prolyl cis-trans isomerase, FKBP-type, N-terminal domain"/>
    <property type="match status" value="1"/>
</dbReference>
<evidence type="ECO:0000256" key="5">
    <source>
        <dbReference type="PROSITE-ProRule" id="PRU00277"/>
    </source>
</evidence>
<dbReference type="Proteomes" id="UP000251120">
    <property type="component" value="Chromosome"/>
</dbReference>
<evidence type="ECO:0000256" key="1">
    <source>
        <dbReference type="ARBA" id="ARBA00000971"/>
    </source>
</evidence>
<feature type="domain" description="PPIase FKBP-type" evidence="8">
    <location>
        <begin position="179"/>
        <end position="279"/>
    </location>
</feature>
<dbReference type="OrthoDB" id="9814548at2"/>
<evidence type="ECO:0000256" key="3">
    <source>
        <dbReference type="ARBA" id="ARBA00023110"/>
    </source>
</evidence>
<evidence type="ECO:0000256" key="6">
    <source>
        <dbReference type="RuleBase" id="RU003915"/>
    </source>
</evidence>
<sequence>MKLKKIVTLISCTAITVAISSCSTSKPETETKTTVKDYDIKQATTAKVEPKPEAKPQTKAKAEKTVLKMNADASYTVGYQVGSGIAGQGFGLNDSKATAGFEDAMNGVESKISETDIRRNMDSLKDKMIKKQLEVSRENKTNSEDFMDKVSKIDNIVKVNDKVYYQMIKQGDGQKPNENSTVTIAYKGTTPVPAYKKDNAEFSDVEKGTLIGKSFDSNDSATFPLPNLIQCWKDAIPEITTGSTIVLYCASDVAYGSRAPATIGPNQALSFKITLKDFK</sequence>
<evidence type="ECO:0000313" key="12">
    <source>
        <dbReference type="Proteomes" id="UP000681131"/>
    </source>
</evidence>
<dbReference type="EC" id="5.2.1.8" evidence="6"/>
<reference evidence="9 11" key="1">
    <citation type="submission" date="2017-06" db="EMBL/GenBank/DDBJ databases">
        <title>Complete genome of Francisella adeliensis.</title>
        <authorList>
            <person name="Vallesi A."/>
            <person name="Sjodin A."/>
        </authorList>
    </citation>
    <scope>NUCLEOTIDE SEQUENCE [LARGE SCALE GENOMIC DNA]</scope>
    <source>
        <strain evidence="9 11">FDC440</strain>
    </source>
</reference>
<feature type="signal peptide" evidence="7">
    <location>
        <begin position="1"/>
        <end position="20"/>
    </location>
</feature>
<evidence type="ECO:0000313" key="10">
    <source>
        <dbReference type="EMBL" id="QIW12275.1"/>
    </source>
</evidence>
<evidence type="ECO:0000259" key="8">
    <source>
        <dbReference type="PROSITE" id="PS50059"/>
    </source>
</evidence>
<evidence type="ECO:0000256" key="4">
    <source>
        <dbReference type="ARBA" id="ARBA00023235"/>
    </source>
</evidence>
<dbReference type="EMBL" id="CP043424">
    <property type="protein sequence ID" value="QIW12275.1"/>
    <property type="molecule type" value="Genomic_DNA"/>
</dbReference>
<keyword evidence="12" id="KW-1185">Reference proteome</keyword>
<dbReference type="PROSITE" id="PS51257">
    <property type="entry name" value="PROKAR_LIPOPROTEIN"/>
    <property type="match status" value="1"/>
</dbReference>
<name>A0A2Z4XYS5_9GAMM</name>
<dbReference type="Proteomes" id="UP000681131">
    <property type="component" value="Chromosome"/>
</dbReference>
<dbReference type="InterPro" id="IPR036944">
    <property type="entry name" value="PPIase_FKBP_N_sf"/>
</dbReference>
<dbReference type="InterPro" id="IPR046357">
    <property type="entry name" value="PPIase_dom_sf"/>
</dbReference>
<keyword evidence="4 5" id="KW-0413">Isomerase</keyword>
<proteinExistence type="inferred from homology"/>
<dbReference type="GO" id="GO:0006457">
    <property type="term" value="P:protein folding"/>
    <property type="evidence" value="ECO:0007669"/>
    <property type="project" value="InterPro"/>
</dbReference>
<dbReference type="AlphaFoldDB" id="A0A2Z4XYS5"/>
<keyword evidence="7" id="KW-0732">Signal</keyword>